<gene>
    <name evidence="1" type="ORF">GKZ27_04990</name>
</gene>
<dbReference type="Proteomes" id="UP000463388">
    <property type="component" value="Unassembled WGS sequence"/>
</dbReference>
<accession>A0A6N8JLM4</accession>
<evidence type="ECO:0000313" key="1">
    <source>
        <dbReference type="EMBL" id="MVX60813.1"/>
    </source>
</evidence>
<reference evidence="1 2" key="1">
    <citation type="submission" date="2019-12" db="EMBL/GenBank/DDBJ databases">
        <title>Microbes associate with the intestines of laboratory mice.</title>
        <authorList>
            <person name="Navarre W."/>
            <person name="Wong E."/>
        </authorList>
    </citation>
    <scope>NUCLEOTIDE SEQUENCE [LARGE SCALE GENOMIC DNA]</scope>
    <source>
        <strain evidence="1 2">NM66_B29</strain>
    </source>
</reference>
<protein>
    <submittedName>
        <fullName evidence="1">Uncharacterized protein</fullName>
    </submittedName>
</protein>
<proteinExistence type="predicted"/>
<sequence>MDDLIYELMDEYKAKFGDIFPRMMMMSAPDEEVVAAIRQCLDTGQPFDPGLPDDAIV</sequence>
<comment type="caution">
    <text evidence="1">The sequence shown here is derived from an EMBL/GenBank/DDBJ whole genome shotgun (WGS) entry which is preliminary data.</text>
</comment>
<dbReference type="AlphaFoldDB" id="A0A6N8JLM4"/>
<evidence type="ECO:0000313" key="2">
    <source>
        <dbReference type="Proteomes" id="UP000463388"/>
    </source>
</evidence>
<name>A0A6N8JLM4_9ACTN</name>
<organism evidence="1 2">
    <name type="scientific">Adlercreutzia mucosicola</name>
    <dbReference type="NCBI Taxonomy" id="580026"/>
    <lineage>
        <taxon>Bacteria</taxon>
        <taxon>Bacillati</taxon>
        <taxon>Actinomycetota</taxon>
        <taxon>Coriobacteriia</taxon>
        <taxon>Eggerthellales</taxon>
        <taxon>Eggerthellaceae</taxon>
        <taxon>Adlercreutzia</taxon>
    </lineage>
</organism>
<keyword evidence="2" id="KW-1185">Reference proteome</keyword>
<dbReference type="EMBL" id="WSRR01000008">
    <property type="protein sequence ID" value="MVX60813.1"/>
    <property type="molecule type" value="Genomic_DNA"/>
</dbReference>
<dbReference type="RefSeq" id="WP_160345547.1">
    <property type="nucleotide sequence ID" value="NZ_WSRR01000008.1"/>
</dbReference>